<comment type="caution">
    <text evidence="2">The sequence shown here is derived from an EMBL/GenBank/DDBJ whole genome shotgun (WGS) entry which is preliminary data.</text>
</comment>
<accession>A0A0K9Q4F3</accession>
<reference evidence="3" key="1">
    <citation type="journal article" date="2016" name="Nature">
        <title>The genome of the seagrass Zostera marina reveals angiosperm adaptation to the sea.</title>
        <authorList>
            <person name="Olsen J.L."/>
            <person name="Rouze P."/>
            <person name="Verhelst B."/>
            <person name="Lin Y.-C."/>
            <person name="Bayer T."/>
            <person name="Collen J."/>
            <person name="Dattolo E."/>
            <person name="De Paoli E."/>
            <person name="Dittami S."/>
            <person name="Maumus F."/>
            <person name="Michel G."/>
            <person name="Kersting A."/>
            <person name="Lauritano C."/>
            <person name="Lohaus R."/>
            <person name="Toepel M."/>
            <person name="Tonon T."/>
            <person name="Vanneste K."/>
            <person name="Amirebrahimi M."/>
            <person name="Brakel J."/>
            <person name="Bostroem C."/>
            <person name="Chovatia M."/>
            <person name="Grimwood J."/>
            <person name="Jenkins J.W."/>
            <person name="Jueterbock A."/>
            <person name="Mraz A."/>
            <person name="Stam W.T."/>
            <person name="Tice H."/>
            <person name="Bornberg-Bauer E."/>
            <person name="Green P.J."/>
            <person name="Pearson G.A."/>
            <person name="Procaccini G."/>
            <person name="Duarte C.M."/>
            <person name="Schmutz J."/>
            <person name="Reusch T.B.H."/>
            <person name="Van de Peer Y."/>
        </authorList>
    </citation>
    <scope>NUCLEOTIDE SEQUENCE [LARGE SCALE GENOMIC DNA]</scope>
    <source>
        <strain evidence="3">cv. Finnish</strain>
    </source>
</reference>
<dbReference type="OrthoDB" id="1914410at2759"/>
<dbReference type="STRING" id="29655.A0A0K9Q4F3"/>
<keyword evidence="3" id="KW-1185">Reference proteome</keyword>
<dbReference type="Proteomes" id="UP000036987">
    <property type="component" value="Unassembled WGS sequence"/>
</dbReference>
<dbReference type="EMBL" id="LFYR01000090">
    <property type="protein sequence ID" value="KMZ76064.1"/>
    <property type="molecule type" value="Genomic_DNA"/>
</dbReference>
<evidence type="ECO:0000313" key="2">
    <source>
        <dbReference type="EMBL" id="KMZ76064.1"/>
    </source>
</evidence>
<gene>
    <name evidence="2" type="ORF">ZOSMA_107G00620</name>
</gene>
<sequence length="238" mass="26751">MSESEIRAITVPPQKPLSSNDSADYLNRKMKESKDFVFGSSSSFKETFCSSFQKSQELLPVIKSQYLIYEDVVLKAVKDGLATARDNPTMTTGVALTSGILIMRGPRRFLFRKTFGRFQSEEAILVKAEKSLTELDQSVQLTKNETKKLIERAGYAQNALLGAQSRLRGCAKQIQGLSNDLYKSESKVADFMDDLRQLSGRDALKLRVEVASMLADMKEQRKYLDKRITRISELGISV</sequence>
<name>A0A0K9Q4F3_ZOSMR</name>
<evidence type="ECO:0000313" key="3">
    <source>
        <dbReference type="Proteomes" id="UP000036987"/>
    </source>
</evidence>
<proteinExistence type="predicted"/>
<dbReference type="PANTHER" id="PTHR34554">
    <property type="entry name" value="RGS1-HXK1-INTERACTING PROTEIN 1"/>
    <property type="match status" value="1"/>
</dbReference>
<protein>
    <recommendedName>
        <fullName evidence="4">RGS1-HXK1-interacting protein 1</fullName>
    </recommendedName>
</protein>
<evidence type="ECO:0000256" key="1">
    <source>
        <dbReference type="SAM" id="MobiDB-lite"/>
    </source>
</evidence>
<dbReference type="AlphaFoldDB" id="A0A0K9Q4F3"/>
<evidence type="ECO:0008006" key="4">
    <source>
        <dbReference type="Google" id="ProtNLM"/>
    </source>
</evidence>
<dbReference type="InterPro" id="IPR053284">
    <property type="entry name" value="RGS1-HXK1_interactor"/>
</dbReference>
<dbReference type="PANTHER" id="PTHR34554:SF2">
    <property type="entry name" value="RGS1-HXK1-INTERACTING PROTEIN 1"/>
    <property type="match status" value="1"/>
</dbReference>
<feature type="region of interest" description="Disordered" evidence="1">
    <location>
        <begin position="1"/>
        <end position="22"/>
    </location>
</feature>
<organism evidence="2 3">
    <name type="scientific">Zostera marina</name>
    <name type="common">Eelgrass</name>
    <dbReference type="NCBI Taxonomy" id="29655"/>
    <lineage>
        <taxon>Eukaryota</taxon>
        <taxon>Viridiplantae</taxon>
        <taxon>Streptophyta</taxon>
        <taxon>Embryophyta</taxon>
        <taxon>Tracheophyta</taxon>
        <taxon>Spermatophyta</taxon>
        <taxon>Magnoliopsida</taxon>
        <taxon>Liliopsida</taxon>
        <taxon>Zosteraceae</taxon>
        <taxon>Zostera</taxon>
    </lineage>
</organism>
<dbReference type="OMA" id="KDMKRGH"/>